<gene>
    <name evidence="5" type="ORF">IRJ41_018066</name>
</gene>
<dbReference type="Pfam" id="PF03370">
    <property type="entry name" value="CBM_21"/>
    <property type="match status" value="1"/>
</dbReference>
<dbReference type="InterPro" id="IPR050782">
    <property type="entry name" value="PP1_regulatory_subunit_3"/>
</dbReference>
<dbReference type="GO" id="GO:0000164">
    <property type="term" value="C:protein phosphatase type 1 complex"/>
    <property type="evidence" value="ECO:0007669"/>
    <property type="project" value="TreeGrafter"/>
</dbReference>
<dbReference type="FunFam" id="2.60.40.2440:FF:000001">
    <property type="entry name" value="Protein phosphatase 1 regulatory subunit 3C"/>
    <property type="match status" value="1"/>
</dbReference>
<comment type="subunit">
    <text evidence="3">Interacts with glycogen, PPP1CC catalytic subunit of PP1 and PYGL. Associates with glycogen particles. Forms complexes with debranching enzyme, glycogen phosphorylase, glycogen synthase and phosphorylase kinase which is necessary for its regulation of PP1 activity.</text>
</comment>
<keyword evidence="2" id="KW-0119">Carbohydrate metabolism</keyword>
<dbReference type="GO" id="GO:0005977">
    <property type="term" value="P:glycogen metabolic process"/>
    <property type="evidence" value="ECO:0007669"/>
    <property type="project" value="UniProtKB-KW"/>
</dbReference>
<reference evidence="5" key="1">
    <citation type="submission" date="2021-02" db="EMBL/GenBank/DDBJ databases">
        <title>Comparative genomics reveals that relaxation of natural selection precedes convergent phenotypic evolution of cavefish.</title>
        <authorList>
            <person name="Peng Z."/>
        </authorList>
    </citation>
    <scope>NUCLEOTIDE SEQUENCE</scope>
    <source>
        <tissue evidence="5">Muscle</tissue>
    </source>
</reference>
<evidence type="ECO:0000256" key="3">
    <source>
        <dbReference type="ARBA" id="ARBA00025949"/>
    </source>
</evidence>
<dbReference type="InterPro" id="IPR038175">
    <property type="entry name" value="CBM21_dom_sf"/>
</dbReference>
<dbReference type="Gene3D" id="2.60.40.2440">
    <property type="entry name" value="Carbohydrate binding type-21 domain"/>
    <property type="match status" value="1"/>
</dbReference>
<dbReference type="AlphaFoldDB" id="A0A9W7TCX4"/>
<evidence type="ECO:0000259" key="4">
    <source>
        <dbReference type="Pfam" id="PF03370"/>
    </source>
</evidence>
<evidence type="ECO:0000256" key="1">
    <source>
        <dbReference type="ARBA" id="ARBA00022600"/>
    </source>
</evidence>
<dbReference type="GO" id="GO:0008157">
    <property type="term" value="F:protein phosphatase 1 binding"/>
    <property type="evidence" value="ECO:0007669"/>
    <property type="project" value="TreeGrafter"/>
</dbReference>
<name>A0A9W7TCX4_TRIRA</name>
<proteinExistence type="predicted"/>
<protein>
    <recommendedName>
        <fullName evidence="4">CBM21 domain-containing protein</fullName>
    </recommendedName>
</protein>
<dbReference type="PANTHER" id="PTHR12307:SF13">
    <property type="entry name" value="PROTEIN PHOSPHATASE 1 REGULATORY SUBUNIT 3B"/>
    <property type="match status" value="1"/>
</dbReference>
<feature type="domain" description="CBM21" evidence="4">
    <location>
        <begin position="145"/>
        <end position="248"/>
    </location>
</feature>
<keyword evidence="1" id="KW-0321">Glycogen metabolism</keyword>
<dbReference type="PIRSF" id="PIRSF038207">
    <property type="entry name" value="PP1_GT_animal"/>
    <property type="match status" value="1"/>
</dbReference>
<dbReference type="PANTHER" id="PTHR12307">
    <property type="entry name" value="PROTEIN PHOSPHATASE 1 REGULATORY SUBUNIT"/>
    <property type="match status" value="1"/>
</dbReference>
<evidence type="ECO:0000256" key="2">
    <source>
        <dbReference type="ARBA" id="ARBA00023277"/>
    </source>
</evidence>
<keyword evidence="6" id="KW-1185">Reference proteome</keyword>
<dbReference type="GO" id="GO:2001069">
    <property type="term" value="F:glycogen binding"/>
    <property type="evidence" value="ECO:0007669"/>
    <property type="project" value="TreeGrafter"/>
</dbReference>
<accession>A0A9W7TCX4</accession>
<evidence type="ECO:0000313" key="6">
    <source>
        <dbReference type="Proteomes" id="UP001059041"/>
    </source>
</evidence>
<comment type="caution">
    <text evidence="5">The sequence shown here is derived from an EMBL/GenBank/DDBJ whole genome shotgun (WGS) entry which is preliminary data.</text>
</comment>
<dbReference type="InterPro" id="IPR017434">
    <property type="entry name" value="Pase-1_reg-su_3B/C/D_met"/>
</dbReference>
<dbReference type="GO" id="GO:0005979">
    <property type="term" value="P:regulation of glycogen biosynthetic process"/>
    <property type="evidence" value="ECO:0007669"/>
    <property type="project" value="TreeGrafter"/>
</dbReference>
<sequence>SSVCGCPPNKSTMPTELAMPLYLSNEEFLNQRTSKFSRPLRPCLHRCQSSKLIFSSYREKSELKGVSSPLAVSGKTKKQVSFADHQGLNLTTVKIFSEFDDPVDIPSNIELFFTSSLTLSEEKDKLILDFDQPSADYVKFRQRIENDHVCLEHCMLKEKSIAGTVKVKNLSFEKSVKLRLTFDTWKSYTDVECQYVHDTYTGLNRDTFLFEANLPDQVPPRESIEFAICYEVNGLMLWDNNQGQNYRIVQSVLKKSSIESSGGHERYGVSDWDIHFDRYGSPRCSHGIFPNWPSYAGYEDIGPYY</sequence>
<dbReference type="Proteomes" id="UP001059041">
    <property type="component" value="Linkage Group LG19"/>
</dbReference>
<feature type="non-terminal residue" evidence="5">
    <location>
        <position position="1"/>
    </location>
</feature>
<dbReference type="InterPro" id="IPR005036">
    <property type="entry name" value="CBM21_dom"/>
</dbReference>
<dbReference type="EMBL" id="JAFHDT010000019">
    <property type="protein sequence ID" value="KAI7796243.1"/>
    <property type="molecule type" value="Genomic_DNA"/>
</dbReference>
<evidence type="ECO:0000313" key="5">
    <source>
        <dbReference type="EMBL" id="KAI7796243.1"/>
    </source>
</evidence>
<organism evidence="5 6">
    <name type="scientific">Triplophysa rosa</name>
    <name type="common">Cave loach</name>
    <dbReference type="NCBI Taxonomy" id="992332"/>
    <lineage>
        <taxon>Eukaryota</taxon>
        <taxon>Metazoa</taxon>
        <taxon>Chordata</taxon>
        <taxon>Craniata</taxon>
        <taxon>Vertebrata</taxon>
        <taxon>Euteleostomi</taxon>
        <taxon>Actinopterygii</taxon>
        <taxon>Neopterygii</taxon>
        <taxon>Teleostei</taxon>
        <taxon>Ostariophysi</taxon>
        <taxon>Cypriniformes</taxon>
        <taxon>Nemacheilidae</taxon>
        <taxon>Triplophysa</taxon>
    </lineage>
</organism>